<dbReference type="InterPro" id="IPR013078">
    <property type="entry name" value="His_Pase_superF_clade-1"/>
</dbReference>
<comment type="caution">
    <text evidence="1">The sequence shown here is derived from an EMBL/GenBank/DDBJ whole genome shotgun (WGS) entry which is preliminary data.</text>
</comment>
<evidence type="ECO:0000313" key="2">
    <source>
        <dbReference type="Proteomes" id="UP001501126"/>
    </source>
</evidence>
<accession>A0ABN1MT36</accession>
<keyword evidence="2" id="KW-1185">Reference proteome</keyword>
<dbReference type="Pfam" id="PF00300">
    <property type="entry name" value="His_Phos_1"/>
    <property type="match status" value="1"/>
</dbReference>
<name>A0ABN1MT36_9FLAO</name>
<protein>
    <submittedName>
        <fullName evidence="1">Histidine phosphatase family protein</fullName>
    </submittedName>
</protein>
<dbReference type="PANTHER" id="PTHR47623">
    <property type="entry name" value="OS09G0287300 PROTEIN"/>
    <property type="match status" value="1"/>
</dbReference>
<organism evidence="1 2">
    <name type="scientific">Wandonia haliotis</name>
    <dbReference type="NCBI Taxonomy" id="574963"/>
    <lineage>
        <taxon>Bacteria</taxon>
        <taxon>Pseudomonadati</taxon>
        <taxon>Bacteroidota</taxon>
        <taxon>Flavobacteriia</taxon>
        <taxon>Flavobacteriales</taxon>
        <taxon>Crocinitomicaceae</taxon>
        <taxon>Wandonia</taxon>
    </lineage>
</organism>
<reference evidence="1 2" key="1">
    <citation type="journal article" date="2019" name="Int. J. Syst. Evol. Microbiol.">
        <title>The Global Catalogue of Microorganisms (GCM) 10K type strain sequencing project: providing services to taxonomists for standard genome sequencing and annotation.</title>
        <authorList>
            <consortium name="The Broad Institute Genomics Platform"/>
            <consortium name="The Broad Institute Genome Sequencing Center for Infectious Disease"/>
            <person name="Wu L."/>
            <person name="Ma J."/>
        </authorList>
    </citation>
    <scope>NUCLEOTIDE SEQUENCE [LARGE SCALE GENOMIC DNA]</scope>
    <source>
        <strain evidence="1 2">JCM 16083</strain>
    </source>
</reference>
<dbReference type="InterPro" id="IPR029033">
    <property type="entry name" value="His_PPase_superfam"/>
</dbReference>
<gene>
    <name evidence="1" type="ORF">GCM10009118_29040</name>
</gene>
<dbReference type="Gene3D" id="3.40.50.1240">
    <property type="entry name" value="Phosphoglycerate mutase-like"/>
    <property type="match status" value="1"/>
</dbReference>
<dbReference type="EMBL" id="BAAAFH010000022">
    <property type="protein sequence ID" value="GAA0876494.1"/>
    <property type="molecule type" value="Genomic_DNA"/>
</dbReference>
<evidence type="ECO:0000313" key="1">
    <source>
        <dbReference type="EMBL" id="GAA0876494.1"/>
    </source>
</evidence>
<dbReference type="PANTHER" id="PTHR47623:SF1">
    <property type="entry name" value="OS09G0287300 PROTEIN"/>
    <property type="match status" value="1"/>
</dbReference>
<dbReference type="RefSeq" id="WP_343789441.1">
    <property type="nucleotide sequence ID" value="NZ_BAAAFH010000022.1"/>
</dbReference>
<dbReference type="SUPFAM" id="SSF53254">
    <property type="entry name" value="Phosphoglycerate mutase-like"/>
    <property type="match status" value="1"/>
</dbReference>
<dbReference type="CDD" id="cd07040">
    <property type="entry name" value="HP"/>
    <property type="match status" value="1"/>
</dbReference>
<sequence>MLTLQILRHANAERNSASGRDFDRDLSPEGFFQRHAINTHFKELTHFPEQIFVSSAKRTVATYEGIREFMKTTAVYSDDLYLASLDNLIDFMEDKASEKSVLLVGHNDGISELVSYLTGDYLSLSTGGYIEMELHIDQWNMLTSGCASVVHHFEPSVASSF</sequence>
<dbReference type="Proteomes" id="UP001501126">
    <property type="component" value="Unassembled WGS sequence"/>
</dbReference>
<proteinExistence type="predicted"/>